<reference evidence="1" key="1">
    <citation type="journal article" date="2020" name="Nature">
        <title>Giant virus diversity and host interactions through global metagenomics.</title>
        <authorList>
            <person name="Schulz F."/>
            <person name="Roux S."/>
            <person name="Paez-Espino D."/>
            <person name="Jungbluth S."/>
            <person name="Walsh D.A."/>
            <person name="Denef V.J."/>
            <person name="McMahon K.D."/>
            <person name="Konstantinidis K.T."/>
            <person name="Eloe-Fadrosh E.A."/>
            <person name="Kyrpides N.C."/>
            <person name="Woyke T."/>
        </authorList>
    </citation>
    <scope>NUCLEOTIDE SEQUENCE</scope>
    <source>
        <strain evidence="1">GVMAG-M-3300023184-186</strain>
    </source>
</reference>
<protein>
    <submittedName>
        <fullName evidence="1">Uncharacterized protein</fullName>
    </submittedName>
</protein>
<organism evidence="1">
    <name type="scientific">viral metagenome</name>
    <dbReference type="NCBI Taxonomy" id="1070528"/>
    <lineage>
        <taxon>unclassified sequences</taxon>
        <taxon>metagenomes</taxon>
        <taxon>organismal metagenomes</taxon>
    </lineage>
</organism>
<dbReference type="AlphaFoldDB" id="A0A6C0I2F9"/>
<accession>A0A6C0I2F9</accession>
<dbReference type="EMBL" id="MN740071">
    <property type="protein sequence ID" value="QHT86567.1"/>
    <property type="molecule type" value="Genomic_DNA"/>
</dbReference>
<evidence type="ECO:0000313" key="1">
    <source>
        <dbReference type="EMBL" id="QHT86567.1"/>
    </source>
</evidence>
<sequence length="269" mass="31913">MQGPNISKKRKREEYELLSLHWGTNKVYVIDSDNKSREIEKIKTLRYIRSHMHLFTGSFAGELYSVEYFEVDIHGHTAYYITFHYHRGSGHNQINRRLNRNLLSHVMMQWSKCIFKNTYKTLGDQQMVFNLIGKASTKNRFLNKLYTATEYNISPEDLIDNQILKESIDKMLRNVNAVRIIQMLYLHYRSKKIKKIKDTIVTEIALVKRSYKQKSFTRLLNSTKSLKGLYDLLEKITLQQADEKKEKELDQECLETLEMSLNDRQNTTE</sequence>
<proteinExistence type="predicted"/>
<name>A0A6C0I2F9_9ZZZZ</name>